<evidence type="ECO:0000313" key="2">
    <source>
        <dbReference type="EMBL" id="PJJ41086.1"/>
    </source>
</evidence>
<dbReference type="Gene3D" id="6.10.250.1010">
    <property type="match status" value="1"/>
</dbReference>
<dbReference type="PANTHER" id="PTHR41317:SF1">
    <property type="entry name" value="PD-(D_E)XK NUCLEASE FAMILY TRANSPOSASE"/>
    <property type="match status" value="1"/>
</dbReference>
<evidence type="ECO:0000256" key="1">
    <source>
        <dbReference type="SAM" id="Coils"/>
    </source>
</evidence>
<proteinExistence type="predicted"/>
<dbReference type="Proteomes" id="UP000231134">
    <property type="component" value="Unassembled WGS sequence"/>
</dbReference>
<dbReference type="NCBIfam" id="TIGR01784">
    <property type="entry name" value="T_den_put_tspse"/>
    <property type="match status" value="1"/>
</dbReference>
<dbReference type="EMBL" id="PGEX01000001">
    <property type="protein sequence ID" value="PJJ41086.1"/>
    <property type="molecule type" value="Genomic_DNA"/>
</dbReference>
<dbReference type="OrthoDB" id="9803508at2"/>
<comment type="caution">
    <text evidence="2">The sequence shown here is derived from an EMBL/GenBank/DDBJ whole genome shotgun (WGS) entry which is preliminary data.</text>
</comment>
<gene>
    <name evidence="2" type="ORF">BGX16_1041</name>
</gene>
<dbReference type="Pfam" id="PF12784">
    <property type="entry name" value="PDDEXK_2"/>
    <property type="match status" value="1"/>
</dbReference>
<keyword evidence="3" id="KW-1185">Reference proteome</keyword>
<dbReference type="InterPro" id="IPR010106">
    <property type="entry name" value="RpnA"/>
</dbReference>
<accession>A0A2M9A5U1</accession>
<reference evidence="2 3" key="1">
    <citation type="submission" date="2017-11" db="EMBL/GenBank/DDBJ databases">
        <title>Animal gut microbial communities from fecal samples from Wisconsin, USA.</title>
        <authorList>
            <person name="Neumann A."/>
        </authorList>
    </citation>
    <scope>NUCLEOTIDE SEQUENCE [LARGE SCALE GENOMIC DNA]</scope>
    <source>
        <strain evidence="2 3">UWS3</strain>
    </source>
</reference>
<evidence type="ECO:0000313" key="3">
    <source>
        <dbReference type="Proteomes" id="UP000231134"/>
    </source>
</evidence>
<sequence length="370" mass="43294">MKTTKIADNYEDYKGSGVYADLLLDLTFKKAFNPDTQNKVCLIELLNALLEGEIDEPIEDVQSRDKEHNDGSNENRTTIFDLHCVDSKNRKFIIEIQIAKQENIVNRAIYYAAQTVVSQGDRGRGYKYGLDPVITVVFMEFSVFDEQDKYLRKAMLREKDGKRISRTLNFVFVELPKFRKKLEELETNLDKCLYALCHIKELRKMPSKYTGSSFELLFRTAELAKFSKEEQKMIDAAQKAKWDAYAIQSYREQEDARIREEAARLRAEKARVREESARVREEEARIQKEKSRLQEETVRIQEEISRQQKEAARLRNENVLICEKQAQLDEMKLNLQKEKLQLAKRLKMSGVPLNELASIFQLSQQELENI</sequence>
<organism evidence="2 3">
    <name type="scientific">Hallerella succinigenes</name>
    <dbReference type="NCBI Taxonomy" id="1896222"/>
    <lineage>
        <taxon>Bacteria</taxon>
        <taxon>Pseudomonadati</taxon>
        <taxon>Fibrobacterota</taxon>
        <taxon>Fibrobacteria</taxon>
        <taxon>Fibrobacterales</taxon>
        <taxon>Fibrobacteraceae</taxon>
        <taxon>Hallerella</taxon>
    </lineage>
</organism>
<keyword evidence="1" id="KW-0175">Coiled coil</keyword>
<protein>
    <submittedName>
        <fullName evidence="2">Putative transposase/invertase (TIGR01784 family)</fullName>
    </submittedName>
</protein>
<feature type="coiled-coil region" evidence="1">
    <location>
        <begin position="255"/>
        <end position="317"/>
    </location>
</feature>
<name>A0A2M9A5U1_9BACT</name>
<dbReference type="RefSeq" id="WP_100425096.1">
    <property type="nucleotide sequence ID" value="NZ_PGEX01000001.1"/>
</dbReference>
<dbReference type="PANTHER" id="PTHR41317">
    <property type="entry name" value="PD-(D_E)XK NUCLEASE FAMILY TRANSPOSASE"/>
    <property type="match status" value="1"/>
</dbReference>
<dbReference type="AlphaFoldDB" id="A0A2M9A5U1"/>